<gene>
    <name evidence="1" type="ORF">S01H1_42224</name>
</gene>
<dbReference type="AlphaFoldDB" id="X0UXJ4"/>
<evidence type="ECO:0000313" key="1">
    <source>
        <dbReference type="EMBL" id="GAG05013.1"/>
    </source>
</evidence>
<organism evidence="1">
    <name type="scientific">marine sediment metagenome</name>
    <dbReference type="NCBI Taxonomy" id="412755"/>
    <lineage>
        <taxon>unclassified sequences</taxon>
        <taxon>metagenomes</taxon>
        <taxon>ecological metagenomes</taxon>
    </lineage>
</organism>
<accession>X0UXJ4</accession>
<protein>
    <submittedName>
        <fullName evidence="1">Uncharacterized protein</fullName>
    </submittedName>
</protein>
<feature type="non-terminal residue" evidence="1">
    <location>
        <position position="55"/>
    </location>
</feature>
<comment type="caution">
    <text evidence="1">The sequence shown here is derived from an EMBL/GenBank/DDBJ whole genome shotgun (WGS) entry which is preliminary data.</text>
</comment>
<sequence>MKKIAILLILLPALVFGAEYTVLSSKTERVNKRKYVVNYIVHEYSLVDRIHDIDG</sequence>
<dbReference type="EMBL" id="BARS01026830">
    <property type="protein sequence ID" value="GAG05013.1"/>
    <property type="molecule type" value="Genomic_DNA"/>
</dbReference>
<proteinExistence type="predicted"/>
<name>X0UXJ4_9ZZZZ</name>
<reference evidence="1" key="1">
    <citation type="journal article" date="2014" name="Front. Microbiol.">
        <title>High frequency of phylogenetically diverse reductive dehalogenase-homologous genes in deep subseafloor sedimentary metagenomes.</title>
        <authorList>
            <person name="Kawai M."/>
            <person name="Futagami T."/>
            <person name="Toyoda A."/>
            <person name="Takaki Y."/>
            <person name="Nishi S."/>
            <person name="Hori S."/>
            <person name="Arai W."/>
            <person name="Tsubouchi T."/>
            <person name="Morono Y."/>
            <person name="Uchiyama I."/>
            <person name="Ito T."/>
            <person name="Fujiyama A."/>
            <person name="Inagaki F."/>
            <person name="Takami H."/>
        </authorList>
    </citation>
    <scope>NUCLEOTIDE SEQUENCE</scope>
    <source>
        <strain evidence="1">Expedition CK06-06</strain>
    </source>
</reference>